<gene>
    <name evidence="1" type="ORF">GCM10007907_39390</name>
</gene>
<evidence type="ECO:0000313" key="1">
    <source>
        <dbReference type="EMBL" id="GLR15149.1"/>
    </source>
</evidence>
<protein>
    <recommendedName>
        <fullName evidence="3">Lipoprotein</fullName>
    </recommendedName>
</protein>
<organism evidence="1 2">
    <name type="scientific">Chitinimonas prasina</name>
    <dbReference type="NCBI Taxonomy" id="1434937"/>
    <lineage>
        <taxon>Bacteria</taxon>
        <taxon>Pseudomonadati</taxon>
        <taxon>Pseudomonadota</taxon>
        <taxon>Betaproteobacteria</taxon>
        <taxon>Neisseriales</taxon>
        <taxon>Chitinibacteraceae</taxon>
        <taxon>Chitinimonas</taxon>
    </lineage>
</organism>
<evidence type="ECO:0000313" key="2">
    <source>
        <dbReference type="Proteomes" id="UP001156706"/>
    </source>
</evidence>
<reference evidence="2" key="1">
    <citation type="journal article" date="2019" name="Int. J. Syst. Evol. Microbiol.">
        <title>The Global Catalogue of Microorganisms (GCM) 10K type strain sequencing project: providing services to taxonomists for standard genome sequencing and annotation.</title>
        <authorList>
            <consortium name="The Broad Institute Genomics Platform"/>
            <consortium name="The Broad Institute Genome Sequencing Center for Infectious Disease"/>
            <person name="Wu L."/>
            <person name="Ma J."/>
        </authorList>
    </citation>
    <scope>NUCLEOTIDE SEQUENCE [LARGE SCALE GENOMIC DNA]</scope>
    <source>
        <strain evidence="2">NBRC 110044</strain>
    </source>
</reference>
<accession>A0ABQ5YQE8</accession>
<dbReference type="PROSITE" id="PS51257">
    <property type="entry name" value="PROKAR_LIPOPROTEIN"/>
    <property type="match status" value="1"/>
</dbReference>
<proteinExistence type="predicted"/>
<name>A0ABQ5YQE8_9NEIS</name>
<dbReference type="RefSeq" id="WP_284198222.1">
    <property type="nucleotide sequence ID" value="NZ_BSOG01000007.1"/>
</dbReference>
<sequence>MRQRNYLWLPLVPLLLSACNTEVGVGTPEQPGTNLTYEYNLDTSAQGWVSGFADFEQGQDTYYELTSSWRALPVPFTVRGIHMSGNNHSTDLWMYVKRKIDKLKPNQAYKLTFEAEFASNGSANCTGGTGSPGESVFLKAGASVQEPLALVDANKNWRMNWDKGNQETSGRDTRVLGNVATDSTDCVNRPYRNKLLSNSSNPLSLTTNGSGELWVMFGTDSGYRGLSGIYYTRLKITAKEG</sequence>
<evidence type="ECO:0008006" key="3">
    <source>
        <dbReference type="Google" id="ProtNLM"/>
    </source>
</evidence>
<dbReference type="EMBL" id="BSOG01000007">
    <property type="protein sequence ID" value="GLR15149.1"/>
    <property type="molecule type" value="Genomic_DNA"/>
</dbReference>
<dbReference type="Proteomes" id="UP001156706">
    <property type="component" value="Unassembled WGS sequence"/>
</dbReference>
<keyword evidence="2" id="KW-1185">Reference proteome</keyword>
<comment type="caution">
    <text evidence="1">The sequence shown here is derived from an EMBL/GenBank/DDBJ whole genome shotgun (WGS) entry which is preliminary data.</text>
</comment>